<dbReference type="EMBL" id="CP130318">
    <property type="protein sequence ID" value="WNQ11865.1"/>
    <property type="molecule type" value="Genomic_DNA"/>
</dbReference>
<evidence type="ECO:0000313" key="1">
    <source>
        <dbReference type="EMBL" id="WNQ11865.1"/>
    </source>
</evidence>
<dbReference type="KEGG" id="paun:MJA45_02075"/>
<reference evidence="1 2" key="1">
    <citation type="submission" date="2022-02" db="EMBL/GenBank/DDBJ databases">
        <title>Paenibacillus sp. MBLB1776 Whole Genome Shotgun Sequencing.</title>
        <authorList>
            <person name="Hwang C.Y."/>
            <person name="Cho E.-S."/>
            <person name="Seo M.-J."/>
        </authorList>
    </citation>
    <scope>NUCLEOTIDE SEQUENCE [LARGE SCALE GENOMIC DNA]</scope>
    <source>
        <strain evidence="1 2">MBLB1776</strain>
    </source>
</reference>
<sequence>MEKSEKGRDRSRSMLKQAKPREDGLVEFRLAPGEGCLSCRVEYCTPDAGWKPAVLIPSLDPEEVLNGAGELWEEAYEAGIVRFAPESGRGEGPLFYWNLYGVMEFEGHTIPLRLTFLTEQGRFEERHNLKLTGSRAVYLDDWEDYAEGSGWDVRSSRFGTSVGMKRGERLPPLSIAIPVQGEYDVYFGMETGSARFLVKINGGPRARFMTNGSRYLSHHNGKKGLEIFFGRLQLNEGSLELSLMQEHVTKGAELGRISYLKLVPASSGGSPAPGSSSAAYGKLAGQELCLFYEPYSYSLHGFHDAETMNEIMLQEFIRLRPQEISIQTVRIGMKSLHHSRFLERLDLPAEADDRTVNDDPARLAAGCDILKETVRALEGTGIRLTANVGMNRPYLWIPPLAERFTREHVGLIRDGDFDYTRPEVQDYAKAVLGELVREYAIDGLLLDYMRSPKNQTTDSLVSILRAAKAMLKEKEAITGSRMDLKVRIPAVHPVYFEAMEQGVAEGVVDVIVPSNFMTSDPLPRTEHYVHLCRSTGTRVFGCIDGWKWLAGIDPKAGALTMAHTPRELKAAYETYRKQHVQGVYLYQADLIGANPYLYDLFT</sequence>
<organism evidence="1 2">
    <name type="scientific">Paenibacillus aurantius</name>
    <dbReference type="NCBI Taxonomy" id="2918900"/>
    <lineage>
        <taxon>Bacteria</taxon>
        <taxon>Bacillati</taxon>
        <taxon>Bacillota</taxon>
        <taxon>Bacilli</taxon>
        <taxon>Bacillales</taxon>
        <taxon>Paenibacillaceae</taxon>
        <taxon>Paenibacillus</taxon>
    </lineage>
</organism>
<dbReference type="InterPro" id="IPR017853">
    <property type="entry name" value="GH"/>
</dbReference>
<protein>
    <recommendedName>
        <fullName evidence="3">Glycosyl hydrolase-like 10 domain-containing protein</fullName>
    </recommendedName>
</protein>
<dbReference type="Proteomes" id="UP001305702">
    <property type="component" value="Chromosome"/>
</dbReference>
<name>A0AA96LEF3_9BACL</name>
<dbReference type="AlphaFoldDB" id="A0AA96LEF3"/>
<accession>A0AA96LEF3</accession>
<gene>
    <name evidence="1" type="ORF">MJA45_02075</name>
</gene>
<dbReference type="RefSeq" id="WP_315605641.1">
    <property type="nucleotide sequence ID" value="NZ_CP130318.1"/>
</dbReference>
<dbReference type="SUPFAM" id="SSF51445">
    <property type="entry name" value="(Trans)glycosidases"/>
    <property type="match status" value="1"/>
</dbReference>
<keyword evidence="2" id="KW-1185">Reference proteome</keyword>
<dbReference type="Gene3D" id="3.20.20.80">
    <property type="entry name" value="Glycosidases"/>
    <property type="match status" value="1"/>
</dbReference>
<proteinExistence type="predicted"/>
<evidence type="ECO:0008006" key="3">
    <source>
        <dbReference type="Google" id="ProtNLM"/>
    </source>
</evidence>
<evidence type="ECO:0000313" key="2">
    <source>
        <dbReference type="Proteomes" id="UP001305702"/>
    </source>
</evidence>